<keyword evidence="7 12" id="KW-0143">Chaperone</keyword>
<evidence type="ECO:0000313" key="15">
    <source>
        <dbReference type="EMBL" id="ATG97342.1"/>
    </source>
</evidence>
<dbReference type="InterPro" id="IPR008881">
    <property type="entry name" value="Trigger_fac_ribosome-bd_bac"/>
</dbReference>
<comment type="similarity">
    <text evidence="2 12 14">Belongs to the FKBP-type PPIase family. Tig subfamily.</text>
</comment>
<dbReference type="InterPro" id="IPR046357">
    <property type="entry name" value="PPIase_dom_sf"/>
</dbReference>
<keyword evidence="5 12" id="KW-0132">Cell division</keyword>
<dbReference type="Pfam" id="PF00254">
    <property type="entry name" value="FKBP_C"/>
    <property type="match status" value="1"/>
</dbReference>
<dbReference type="InterPro" id="IPR008880">
    <property type="entry name" value="Trigger_fac_C"/>
</dbReference>
<evidence type="ECO:0000256" key="5">
    <source>
        <dbReference type="ARBA" id="ARBA00022618"/>
    </source>
</evidence>
<protein>
    <recommendedName>
        <fullName evidence="4 12">Trigger factor</fullName>
        <shortName evidence="12">TF</shortName>
        <ecNumber evidence="3 12">5.2.1.8</ecNumber>
    </recommendedName>
    <alternativeName>
        <fullName evidence="11 12">PPIase</fullName>
    </alternativeName>
</protein>
<dbReference type="InterPro" id="IPR027304">
    <property type="entry name" value="Trigger_fact/SurA_dom_sf"/>
</dbReference>
<evidence type="ECO:0000256" key="6">
    <source>
        <dbReference type="ARBA" id="ARBA00023110"/>
    </source>
</evidence>
<keyword evidence="16" id="KW-1185">Reference proteome</keyword>
<dbReference type="GO" id="GO:0006457">
    <property type="term" value="P:protein folding"/>
    <property type="evidence" value="ECO:0007669"/>
    <property type="project" value="UniProtKB-UniRule"/>
</dbReference>
<evidence type="ECO:0000256" key="2">
    <source>
        <dbReference type="ARBA" id="ARBA00005464"/>
    </source>
</evidence>
<keyword evidence="12" id="KW-0963">Cytoplasm</keyword>
<evidence type="ECO:0000256" key="13">
    <source>
        <dbReference type="PROSITE-ProRule" id="PRU00277"/>
    </source>
</evidence>
<dbReference type="KEGG" id="mlac:CP520_01040"/>
<dbReference type="GO" id="GO:0005737">
    <property type="term" value="C:cytoplasm"/>
    <property type="evidence" value="ECO:0007669"/>
    <property type="project" value="UniProtKB-SubCell"/>
</dbReference>
<evidence type="ECO:0000256" key="14">
    <source>
        <dbReference type="RuleBase" id="RU003914"/>
    </source>
</evidence>
<dbReference type="Proteomes" id="UP000232227">
    <property type="component" value="Chromosome"/>
</dbReference>
<dbReference type="NCBIfam" id="TIGR00115">
    <property type="entry name" value="tig"/>
    <property type="match status" value="1"/>
</dbReference>
<comment type="subcellular location">
    <subcellularLocation>
        <location evidence="12">Cytoplasm</location>
    </subcellularLocation>
    <text evidence="12">About half TF is bound to the ribosome near the polypeptide exit tunnel while the other half is free in the cytoplasm.</text>
</comment>
<evidence type="ECO:0000313" key="16">
    <source>
        <dbReference type="Proteomes" id="UP000232227"/>
    </source>
</evidence>
<dbReference type="SUPFAM" id="SSF109998">
    <property type="entry name" value="Triger factor/SurA peptide-binding domain-like"/>
    <property type="match status" value="1"/>
</dbReference>
<sequence>MKFTDKKTADNTQGEWIVTVDGDDWKKAIENAKKTLSENVEVPGFRKGKAPKSEVAKQLTPARIYNEAFNEEIRPAFDFALKQNSKIEPMNAPVPALTNANDNEATITFSFDLRPEVKLGEYKNLGIKKEPISITEEEIKDVLNEFQQRFAMEVPQPKGAKIENGDVVTFDFKGYMDGKPFAGGEAKDYKLEVGSGQFIPGFEEQMIGMQVGPDQKIEVTFPANYPGEMGGKKAEFVLDIKEIAKKELPAIDDELAKDANMDGVKTLDELKARIKEDMTKQKEQIEKNKHVDKVMEKAIANADVTVPKSAIRREAKSLKKQFEQQLQQQGMTLKDYKKATGLTEEQLDKDLEEDAKIRLQTYLVVSEIQEIEPQLKEVTDEEVNEKLNQFSKQFGVPVDQLKQLLPMDQIKAEIANEKLIDFLYENN</sequence>
<dbReference type="EC" id="5.2.1.8" evidence="3 12"/>
<dbReference type="Gene3D" id="3.30.70.1050">
    <property type="entry name" value="Trigger factor ribosome-binding domain"/>
    <property type="match status" value="1"/>
</dbReference>
<dbReference type="InterPro" id="IPR036611">
    <property type="entry name" value="Trigger_fac_ribosome-bd_sf"/>
</dbReference>
<dbReference type="SUPFAM" id="SSF54534">
    <property type="entry name" value="FKBP-like"/>
    <property type="match status" value="1"/>
</dbReference>
<reference evidence="15 16" key="1">
    <citation type="submission" date="2017-09" db="EMBL/GenBank/DDBJ databases">
        <title>SPAdes assembly of the Mesoplasma lactucae genome.</title>
        <authorList>
            <person name="Knight T.F."/>
            <person name="Rubinstein R."/>
            <person name="Citino T."/>
        </authorList>
    </citation>
    <scope>NUCLEOTIDE SEQUENCE [LARGE SCALE GENOMIC DNA]</scope>
    <source>
        <strain evidence="15 16">831-C4</strain>
    </source>
</reference>
<dbReference type="InterPro" id="IPR001179">
    <property type="entry name" value="PPIase_FKBP_dom"/>
</dbReference>
<evidence type="ECO:0000256" key="12">
    <source>
        <dbReference type="HAMAP-Rule" id="MF_00303"/>
    </source>
</evidence>
<dbReference type="SUPFAM" id="SSF102735">
    <property type="entry name" value="Trigger factor ribosome-binding domain"/>
    <property type="match status" value="1"/>
</dbReference>
<evidence type="ECO:0000256" key="11">
    <source>
        <dbReference type="ARBA" id="ARBA00029986"/>
    </source>
</evidence>
<dbReference type="RefSeq" id="WP_096862630.1">
    <property type="nucleotide sequence ID" value="NZ_CP023668.1"/>
</dbReference>
<dbReference type="Gene3D" id="3.10.50.40">
    <property type="match status" value="1"/>
</dbReference>
<organism evidence="15 16">
    <name type="scientific">Mesoplasma lactucae ATCC 49193</name>
    <dbReference type="NCBI Taxonomy" id="81460"/>
    <lineage>
        <taxon>Bacteria</taxon>
        <taxon>Bacillati</taxon>
        <taxon>Mycoplasmatota</taxon>
        <taxon>Mollicutes</taxon>
        <taxon>Entomoplasmatales</taxon>
        <taxon>Entomoplasmataceae</taxon>
        <taxon>Mesoplasma</taxon>
    </lineage>
</organism>
<dbReference type="Gene3D" id="1.10.3120.10">
    <property type="entry name" value="Trigger factor, C-terminal domain"/>
    <property type="match status" value="1"/>
</dbReference>
<dbReference type="GO" id="GO:0003755">
    <property type="term" value="F:peptidyl-prolyl cis-trans isomerase activity"/>
    <property type="evidence" value="ECO:0007669"/>
    <property type="project" value="UniProtKB-UniRule"/>
</dbReference>
<evidence type="ECO:0000256" key="9">
    <source>
        <dbReference type="ARBA" id="ARBA00023306"/>
    </source>
</evidence>
<dbReference type="PIRSF" id="PIRSF003095">
    <property type="entry name" value="Trigger_factor"/>
    <property type="match status" value="1"/>
</dbReference>
<dbReference type="Pfam" id="PF05698">
    <property type="entry name" value="Trigger_C"/>
    <property type="match status" value="1"/>
</dbReference>
<proteinExistence type="inferred from homology"/>
<keyword evidence="6 12" id="KW-0697">Rotamase</keyword>
<comment type="catalytic activity">
    <reaction evidence="1 12 13">
        <text>[protein]-peptidylproline (omega=180) = [protein]-peptidylproline (omega=0)</text>
        <dbReference type="Rhea" id="RHEA:16237"/>
        <dbReference type="Rhea" id="RHEA-COMP:10747"/>
        <dbReference type="Rhea" id="RHEA-COMP:10748"/>
        <dbReference type="ChEBI" id="CHEBI:83833"/>
        <dbReference type="ChEBI" id="CHEBI:83834"/>
        <dbReference type="EC" id="5.2.1.8"/>
    </reaction>
</comment>
<accession>A0A291IR49</accession>
<name>A0A291IR49_9MOLU</name>
<dbReference type="AlphaFoldDB" id="A0A291IR49"/>
<evidence type="ECO:0000256" key="3">
    <source>
        <dbReference type="ARBA" id="ARBA00013194"/>
    </source>
</evidence>
<dbReference type="PROSITE" id="PS50059">
    <property type="entry name" value="FKBP_PPIASE"/>
    <property type="match status" value="1"/>
</dbReference>
<comment type="domain">
    <text evidence="12">Consists of 3 domains; the N-terminus binds the ribosome, the middle domain has PPIase activity, while the C-terminus has intrinsic chaperone activity on its own.</text>
</comment>
<keyword evidence="9 12" id="KW-0131">Cell cycle</keyword>
<evidence type="ECO:0000256" key="10">
    <source>
        <dbReference type="ARBA" id="ARBA00024849"/>
    </source>
</evidence>
<dbReference type="InterPro" id="IPR037041">
    <property type="entry name" value="Trigger_fac_C_sf"/>
</dbReference>
<evidence type="ECO:0000256" key="1">
    <source>
        <dbReference type="ARBA" id="ARBA00000971"/>
    </source>
</evidence>
<dbReference type="Pfam" id="PF05697">
    <property type="entry name" value="Trigger_N"/>
    <property type="match status" value="1"/>
</dbReference>
<evidence type="ECO:0000256" key="8">
    <source>
        <dbReference type="ARBA" id="ARBA00023235"/>
    </source>
</evidence>
<dbReference type="FunFam" id="3.10.50.40:FF:000001">
    <property type="entry name" value="Trigger factor"/>
    <property type="match status" value="1"/>
</dbReference>
<dbReference type="EMBL" id="CP023668">
    <property type="protein sequence ID" value="ATG97342.1"/>
    <property type="molecule type" value="Genomic_DNA"/>
</dbReference>
<dbReference type="GO" id="GO:0051301">
    <property type="term" value="P:cell division"/>
    <property type="evidence" value="ECO:0007669"/>
    <property type="project" value="UniProtKB-KW"/>
</dbReference>
<gene>
    <name evidence="12 15" type="primary">tig</name>
    <name evidence="15" type="ORF">CP520_01040</name>
</gene>
<evidence type="ECO:0000256" key="7">
    <source>
        <dbReference type="ARBA" id="ARBA00023186"/>
    </source>
</evidence>
<dbReference type="InterPro" id="IPR005215">
    <property type="entry name" value="Trig_fac"/>
</dbReference>
<evidence type="ECO:0000256" key="4">
    <source>
        <dbReference type="ARBA" id="ARBA00016902"/>
    </source>
</evidence>
<comment type="function">
    <text evidence="10 12">Involved in protein export. Acts as a chaperone by maintaining the newly synthesized protein in an open conformation. Functions as a peptidyl-prolyl cis-trans isomerase.</text>
</comment>
<dbReference type="HAMAP" id="MF_00303">
    <property type="entry name" value="Trigger_factor_Tig"/>
    <property type="match status" value="1"/>
</dbReference>
<keyword evidence="8 12" id="KW-0413">Isomerase</keyword>
<dbReference type="OrthoDB" id="9767721at2"/>
<dbReference type="GO" id="GO:0015031">
    <property type="term" value="P:protein transport"/>
    <property type="evidence" value="ECO:0007669"/>
    <property type="project" value="UniProtKB-UniRule"/>
</dbReference>